<sequence>MHSYTIFPSVVHSKVSSTTYHRFLSTIITFSDLHVTGPAKQVERSDRQLQHAQALYKGYQAAMSPQDRDLARDLLTYSGDLRYGWEAKYLATRIKQARLYCSWNLEYVLILPHGRRSRQRRSIYEPTVSNSESSPVESSWSTIRTTGMGVTRGRASLVMSNVGLVWSGTEA</sequence>
<evidence type="ECO:0000313" key="1">
    <source>
        <dbReference type="EMBL" id="KAH8984237.1"/>
    </source>
</evidence>
<comment type="caution">
    <text evidence="1">The sequence shown here is derived from an EMBL/GenBank/DDBJ whole genome shotgun (WGS) entry which is preliminary data.</text>
</comment>
<name>A0AAD4L969_9AGAM</name>
<keyword evidence="2" id="KW-1185">Reference proteome</keyword>
<proteinExistence type="predicted"/>
<dbReference type="Proteomes" id="UP001201163">
    <property type="component" value="Unassembled WGS sequence"/>
</dbReference>
<organism evidence="1 2">
    <name type="scientific">Lactarius akahatsu</name>
    <dbReference type="NCBI Taxonomy" id="416441"/>
    <lineage>
        <taxon>Eukaryota</taxon>
        <taxon>Fungi</taxon>
        <taxon>Dikarya</taxon>
        <taxon>Basidiomycota</taxon>
        <taxon>Agaricomycotina</taxon>
        <taxon>Agaricomycetes</taxon>
        <taxon>Russulales</taxon>
        <taxon>Russulaceae</taxon>
        <taxon>Lactarius</taxon>
    </lineage>
</organism>
<accession>A0AAD4L969</accession>
<reference evidence="1" key="1">
    <citation type="submission" date="2022-01" db="EMBL/GenBank/DDBJ databases">
        <title>Comparative genomics reveals a dynamic genome evolution in the ectomycorrhizal milk-cap (Lactarius) mushrooms.</title>
        <authorList>
            <consortium name="DOE Joint Genome Institute"/>
            <person name="Lebreton A."/>
            <person name="Tang N."/>
            <person name="Kuo A."/>
            <person name="LaButti K."/>
            <person name="Drula E."/>
            <person name="Barry K."/>
            <person name="Clum A."/>
            <person name="Lipzen A."/>
            <person name="Mousain D."/>
            <person name="Ng V."/>
            <person name="Wang R."/>
            <person name="Wang X."/>
            <person name="Dai Y."/>
            <person name="Henrissat B."/>
            <person name="Grigoriev I.V."/>
            <person name="Guerin-Laguette A."/>
            <person name="Yu F."/>
            <person name="Martin F.M."/>
        </authorList>
    </citation>
    <scope>NUCLEOTIDE SEQUENCE</scope>
    <source>
        <strain evidence="1">QP</strain>
    </source>
</reference>
<protein>
    <submittedName>
        <fullName evidence="1">Uncharacterized protein</fullName>
    </submittedName>
</protein>
<gene>
    <name evidence="1" type="ORF">EDB92DRAFT_1496774</name>
</gene>
<dbReference type="EMBL" id="JAKELL010000078">
    <property type="protein sequence ID" value="KAH8984237.1"/>
    <property type="molecule type" value="Genomic_DNA"/>
</dbReference>
<dbReference type="AlphaFoldDB" id="A0AAD4L969"/>
<evidence type="ECO:0000313" key="2">
    <source>
        <dbReference type="Proteomes" id="UP001201163"/>
    </source>
</evidence>